<dbReference type="VEuPathDB" id="FungiDB:FUN_024470"/>
<dbReference type="VEuPathDB" id="FungiDB:RhiirA1_534203"/>
<evidence type="ECO:0000313" key="3">
    <source>
        <dbReference type="Proteomes" id="UP000233469"/>
    </source>
</evidence>
<sequence>MLNFTCDTASITTDLWTSCATDQMELRDIPLCIEPIKYPHTDYVEQNEKLEEAQAESNAKLAQHDLQNQIKIIIEERQPHILRTITEVSTRLGFALASWRRLRELKPAIRRALVNLSIEKNDNNKNNDENCDNENNDDENRNENSDEFDNKMMMMMRKSIDSINSIDKEIYNALDDYFDNPHNATILASLLDPRSKQMHGWLEELNEKTTSLLRSEYKEEEESLKETKHSYYLDEIKTPQALPEVDPFE</sequence>
<comment type="caution">
    <text evidence="2">The sequence shown here is derived from an EMBL/GenBank/DDBJ whole genome shotgun (WGS) entry which is preliminary data.</text>
</comment>
<accession>A0A2N1MUL9</accession>
<proteinExistence type="predicted"/>
<dbReference type="Proteomes" id="UP000233469">
    <property type="component" value="Unassembled WGS sequence"/>
</dbReference>
<dbReference type="VEuPathDB" id="FungiDB:RhiirFUN_004272"/>
<reference evidence="2 3" key="2">
    <citation type="submission" date="2017-10" db="EMBL/GenBank/DDBJ databases">
        <title>Extensive intraspecific genome diversity in a model arbuscular mycorrhizal fungus.</title>
        <authorList>
            <person name="Chen E.C.H."/>
            <person name="Morin E."/>
            <person name="Baudet D."/>
            <person name="Noel J."/>
            <person name="Ndikumana S."/>
            <person name="Charron P."/>
            <person name="St-Onge C."/>
            <person name="Giorgi J."/>
            <person name="Grigoriev I.V."/>
            <person name="Roux C."/>
            <person name="Martin F.M."/>
            <person name="Corradi N."/>
        </authorList>
    </citation>
    <scope>NUCLEOTIDE SEQUENCE [LARGE SCALE GENOMIC DNA]</scope>
    <source>
        <strain evidence="2 3">C2</strain>
    </source>
</reference>
<evidence type="ECO:0000313" key="2">
    <source>
        <dbReference type="EMBL" id="PKK65333.1"/>
    </source>
</evidence>
<feature type="region of interest" description="Disordered" evidence="1">
    <location>
        <begin position="121"/>
        <end position="146"/>
    </location>
</feature>
<name>A0A2N1MUL9_9GLOM</name>
<gene>
    <name evidence="2" type="ORF">RhiirC2_786313</name>
</gene>
<dbReference type="AlphaFoldDB" id="A0A2N1MUL9"/>
<protein>
    <submittedName>
        <fullName evidence="2">Uncharacterized protein</fullName>
    </submittedName>
</protein>
<reference evidence="2 3" key="1">
    <citation type="submission" date="2016-04" db="EMBL/GenBank/DDBJ databases">
        <title>Genome analyses suggest a sexual origin of heterokaryosis in a supposedly ancient asexual fungus.</title>
        <authorList>
            <person name="Ropars J."/>
            <person name="Sedzielewska K."/>
            <person name="Noel J."/>
            <person name="Charron P."/>
            <person name="Farinelli L."/>
            <person name="Marton T."/>
            <person name="Kruger M."/>
            <person name="Pelin A."/>
            <person name="Brachmann A."/>
            <person name="Corradi N."/>
        </authorList>
    </citation>
    <scope>NUCLEOTIDE SEQUENCE [LARGE SCALE GENOMIC DNA]</scope>
    <source>
        <strain evidence="2 3">C2</strain>
    </source>
</reference>
<dbReference type="EMBL" id="LLXL01001283">
    <property type="protein sequence ID" value="PKK65333.1"/>
    <property type="molecule type" value="Genomic_DNA"/>
</dbReference>
<evidence type="ECO:0000256" key="1">
    <source>
        <dbReference type="SAM" id="MobiDB-lite"/>
    </source>
</evidence>
<organism evidence="2 3">
    <name type="scientific">Rhizophagus irregularis</name>
    <dbReference type="NCBI Taxonomy" id="588596"/>
    <lineage>
        <taxon>Eukaryota</taxon>
        <taxon>Fungi</taxon>
        <taxon>Fungi incertae sedis</taxon>
        <taxon>Mucoromycota</taxon>
        <taxon>Glomeromycotina</taxon>
        <taxon>Glomeromycetes</taxon>
        <taxon>Glomerales</taxon>
        <taxon>Glomeraceae</taxon>
        <taxon>Rhizophagus</taxon>
    </lineage>
</organism>